<dbReference type="Proteomes" id="UP000815677">
    <property type="component" value="Unassembled WGS sequence"/>
</dbReference>
<evidence type="ECO:0000256" key="1">
    <source>
        <dbReference type="SAM" id="MobiDB-lite"/>
    </source>
</evidence>
<feature type="compositionally biased region" description="Low complexity" evidence="1">
    <location>
        <begin position="59"/>
        <end position="82"/>
    </location>
</feature>
<gene>
    <name evidence="2" type="ORF">MCHLO_08241</name>
</gene>
<reference evidence="2" key="1">
    <citation type="submission" date="2014-09" db="EMBL/GenBank/DDBJ databases">
        <title>Genome sequence of the luminous mushroom Mycena chlorophos for searching fungal bioluminescence genes.</title>
        <authorList>
            <person name="Tanaka Y."/>
            <person name="Kasuga D."/>
            <person name="Oba Y."/>
            <person name="Hase S."/>
            <person name="Sato K."/>
            <person name="Oba Y."/>
            <person name="Sakakibara Y."/>
        </authorList>
    </citation>
    <scope>NUCLEOTIDE SEQUENCE</scope>
</reference>
<evidence type="ECO:0000313" key="2">
    <source>
        <dbReference type="EMBL" id="GAT51067.1"/>
    </source>
</evidence>
<dbReference type="EMBL" id="DF846895">
    <property type="protein sequence ID" value="GAT51067.1"/>
    <property type="molecule type" value="Genomic_DNA"/>
</dbReference>
<protein>
    <submittedName>
        <fullName evidence="2">Uncharacterized protein</fullName>
    </submittedName>
</protein>
<keyword evidence="3" id="KW-1185">Reference proteome</keyword>
<feature type="region of interest" description="Disordered" evidence="1">
    <location>
        <begin position="49"/>
        <end position="94"/>
    </location>
</feature>
<feature type="compositionally biased region" description="Basic residues" evidence="1">
    <location>
        <begin position="83"/>
        <end position="93"/>
    </location>
</feature>
<accession>A0ABQ0LKL4</accession>
<proteinExistence type="predicted"/>
<sequence length="137" mass="14831">MWAQVKTWQLDRIKPVSEDTNPHNARGPKMRYYNVADVKALCTALNIPLPVPTPRKPRASTSKAATANAAASAEAAPSPATPAKKKAAPRTKRAVPSYSYDDDYYQDGIFDGMSGQDAAEKFAELTGIAGPAMSYWQ</sequence>
<organism evidence="2 3">
    <name type="scientific">Mycena chlorophos</name>
    <name type="common">Agaric fungus</name>
    <name type="synonym">Agaricus chlorophos</name>
    <dbReference type="NCBI Taxonomy" id="658473"/>
    <lineage>
        <taxon>Eukaryota</taxon>
        <taxon>Fungi</taxon>
        <taxon>Dikarya</taxon>
        <taxon>Basidiomycota</taxon>
        <taxon>Agaricomycotina</taxon>
        <taxon>Agaricomycetes</taxon>
        <taxon>Agaricomycetidae</taxon>
        <taxon>Agaricales</taxon>
        <taxon>Marasmiineae</taxon>
        <taxon>Mycenaceae</taxon>
        <taxon>Mycena</taxon>
    </lineage>
</organism>
<name>A0ABQ0LKL4_MYCCL</name>
<evidence type="ECO:0000313" key="3">
    <source>
        <dbReference type="Proteomes" id="UP000815677"/>
    </source>
</evidence>